<evidence type="ECO:0008006" key="14">
    <source>
        <dbReference type="Google" id="ProtNLM"/>
    </source>
</evidence>
<dbReference type="PANTHER" id="PTHR46300">
    <property type="entry name" value="P450, PUTATIVE (EUROFUNG)-RELATED-RELATED"/>
    <property type="match status" value="1"/>
</dbReference>
<gene>
    <name evidence="12" type="ORF">PHLGIDRAFT_63040</name>
</gene>
<dbReference type="InterPro" id="IPR050364">
    <property type="entry name" value="Cytochrome_P450_fung"/>
</dbReference>
<keyword evidence="9" id="KW-0408">Iron</keyword>
<organism evidence="12 13">
    <name type="scientific">Phlebiopsis gigantea (strain 11061_1 CR5-6)</name>
    <name type="common">White-rot fungus</name>
    <name type="synonym">Peniophora gigantea</name>
    <dbReference type="NCBI Taxonomy" id="745531"/>
    <lineage>
        <taxon>Eukaryota</taxon>
        <taxon>Fungi</taxon>
        <taxon>Dikarya</taxon>
        <taxon>Basidiomycota</taxon>
        <taxon>Agaricomycotina</taxon>
        <taxon>Agaricomycetes</taxon>
        <taxon>Polyporales</taxon>
        <taxon>Phanerochaetaceae</taxon>
        <taxon>Phlebiopsis</taxon>
    </lineage>
</organism>
<dbReference type="PANTHER" id="PTHR46300:SF2">
    <property type="entry name" value="CYTOCHROME P450 MONOOXYGENASE ALNH-RELATED"/>
    <property type="match status" value="1"/>
</dbReference>
<comment type="subcellular location">
    <subcellularLocation>
        <location evidence="2">Membrane</location>
    </subcellularLocation>
</comment>
<evidence type="ECO:0000313" key="12">
    <source>
        <dbReference type="EMBL" id="KIP11873.1"/>
    </source>
</evidence>
<comment type="similarity">
    <text evidence="3">Belongs to the cytochrome P450 family.</text>
</comment>
<evidence type="ECO:0000256" key="11">
    <source>
        <dbReference type="ARBA" id="ARBA00023136"/>
    </source>
</evidence>
<protein>
    <recommendedName>
        <fullName evidence="14">Cytochrome P450</fullName>
    </recommendedName>
</protein>
<dbReference type="Proteomes" id="UP000053257">
    <property type="component" value="Unassembled WGS sequence"/>
</dbReference>
<proteinExistence type="inferred from homology"/>
<dbReference type="STRING" id="745531.A0A0C3PVH6"/>
<feature type="non-terminal residue" evidence="12">
    <location>
        <position position="1"/>
    </location>
</feature>
<keyword evidence="8" id="KW-0560">Oxidoreductase</keyword>
<name>A0A0C3PVH6_PHLG1</name>
<comment type="cofactor">
    <cofactor evidence="1">
        <name>heme</name>
        <dbReference type="ChEBI" id="CHEBI:30413"/>
    </cofactor>
</comment>
<evidence type="ECO:0000256" key="3">
    <source>
        <dbReference type="ARBA" id="ARBA00010617"/>
    </source>
</evidence>
<dbReference type="GO" id="GO:0016020">
    <property type="term" value="C:membrane"/>
    <property type="evidence" value="ECO:0007669"/>
    <property type="project" value="UniProtKB-SubCell"/>
</dbReference>
<dbReference type="GO" id="GO:0016705">
    <property type="term" value="F:oxidoreductase activity, acting on paired donors, with incorporation or reduction of molecular oxygen"/>
    <property type="evidence" value="ECO:0007669"/>
    <property type="project" value="InterPro"/>
</dbReference>
<dbReference type="SUPFAM" id="SSF48264">
    <property type="entry name" value="Cytochrome P450"/>
    <property type="match status" value="1"/>
</dbReference>
<dbReference type="EMBL" id="KN840443">
    <property type="protein sequence ID" value="KIP11873.1"/>
    <property type="molecule type" value="Genomic_DNA"/>
</dbReference>
<dbReference type="InterPro" id="IPR036396">
    <property type="entry name" value="Cyt_P450_sf"/>
</dbReference>
<keyword evidence="6" id="KW-0479">Metal-binding</keyword>
<evidence type="ECO:0000256" key="9">
    <source>
        <dbReference type="ARBA" id="ARBA00023004"/>
    </source>
</evidence>
<keyword evidence="5" id="KW-0812">Transmembrane</keyword>
<dbReference type="Gene3D" id="1.10.630.10">
    <property type="entry name" value="Cytochrome P450"/>
    <property type="match status" value="1"/>
</dbReference>
<evidence type="ECO:0000313" key="13">
    <source>
        <dbReference type="Proteomes" id="UP000053257"/>
    </source>
</evidence>
<dbReference type="GO" id="GO:0005506">
    <property type="term" value="F:iron ion binding"/>
    <property type="evidence" value="ECO:0007669"/>
    <property type="project" value="InterPro"/>
</dbReference>
<evidence type="ECO:0000256" key="2">
    <source>
        <dbReference type="ARBA" id="ARBA00004370"/>
    </source>
</evidence>
<keyword evidence="11" id="KW-0472">Membrane</keyword>
<keyword evidence="7" id="KW-1133">Transmembrane helix</keyword>
<reference evidence="12 13" key="1">
    <citation type="journal article" date="2014" name="PLoS Genet.">
        <title>Analysis of the Phlebiopsis gigantea genome, transcriptome and secretome provides insight into its pioneer colonization strategies of wood.</title>
        <authorList>
            <person name="Hori C."/>
            <person name="Ishida T."/>
            <person name="Igarashi K."/>
            <person name="Samejima M."/>
            <person name="Suzuki H."/>
            <person name="Master E."/>
            <person name="Ferreira P."/>
            <person name="Ruiz-Duenas F.J."/>
            <person name="Held B."/>
            <person name="Canessa P."/>
            <person name="Larrondo L.F."/>
            <person name="Schmoll M."/>
            <person name="Druzhinina I.S."/>
            <person name="Kubicek C.P."/>
            <person name="Gaskell J.A."/>
            <person name="Kersten P."/>
            <person name="St John F."/>
            <person name="Glasner J."/>
            <person name="Sabat G."/>
            <person name="Splinter BonDurant S."/>
            <person name="Syed K."/>
            <person name="Yadav J."/>
            <person name="Mgbeahuruike A.C."/>
            <person name="Kovalchuk A."/>
            <person name="Asiegbu F.O."/>
            <person name="Lackner G."/>
            <person name="Hoffmeister D."/>
            <person name="Rencoret J."/>
            <person name="Gutierrez A."/>
            <person name="Sun H."/>
            <person name="Lindquist E."/>
            <person name="Barry K."/>
            <person name="Riley R."/>
            <person name="Grigoriev I.V."/>
            <person name="Henrissat B."/>
            <person name="Kues U."/>
            <person name="Berka R.M."/>
            <person name="Martinez A.T."/>
            <person name="Covert S.F."/>
            <person name="Blanchette R.A."/>
            <person name="Cullen D."/>
        </authorList>
    </citation>
    <scope>NUCLEOTIDE SEQUENCE [LARGE SCALE GENOMIC DNA]</scope>
    <source>
        <strain evidence="12 13">11061_1 CR5-6</strain>
    </source>
</reference>
<accession>A0A0C3PVH6</accession>
<evidence type="ECO:0000256" key="7">
    <source>
        <dbReference type="ARBA" id="ARBA00022989"/>
    </source>
</evidence>
<dbReference type="InterPro" id="IPR001128">
    <property type="entry name" value="Cyt_P450"/>
</dbReference>
<evidence type="ECO:0000256" key="10">
    <source>
        <dbReference type="ARBA" id="ARBA00023033"/>
    </source>
</evidence>
<evidence type="ECO:0000256" key="4">
    <source>
        <dbReference type="ARBA" id="ARBA00022617"/>
    </source>
</evidence>
<dbReference type="HOGENOM" id="CLU_001570_20_3_1"/>
<evidence type="ECO:0000256" key="5">
    <source>
        <dbReference type="ARBA" id="ARBA00022692"/>
    </source>
</evidence>
<sequence length="88" mass="10324">DPRDRYMSRRRIDAVIGSERLPFLSDRKDLPYVESLMKEVLRWQILILSVGHKLMQDDHYEGYLLPKGSIVMANAWCKCFANARYSCS</sequence>
<dbReference type="GO" id="GO:0020037">
    <property type="term" value="F:heme binding"/>
    <property type="evidence" value="ECO:0007669"/>
    <property type="project" value="InterPro"/>
</dbReference>
<keyword evidence="10" id="KW-0503">Monooxygenase</keyword>
<dbReference type="OrthoDB" id="2753961at2759"/>
<dbReference type="AlphaFoldDB" id="A0A0C3PVH6"/>
<evidence type="ECO:0000256" key="8">
    <source>
        <dbReference type="ARBA" id="ARBA00023002"/>
    </source>
</evidence>
<keyword evidence="4" id="KW-0349">Heme</keyword>
<evidence type="ECO:0000256" key="1">
    <source>
        <dbReference type="ARBA" id="ARBA00001971"/>
    </source>
</evidence>
<dbReference type="Pfam" id="PF00067">
    <property type="entry name" value="p450"/>
    <property type="match status" value="1"/>
</dbReference>
<evidence type="ECO:0000256" key="6">
    <source>
        <dbReference type="ARBA" id="ARBA00022723"/>
    </source>
</evidence>
<keyword evidence="13" id="KW-1185">Reference proteome</keyword>
<dbReference type="GO" id="GO:0004497">
    <property type="term" value="F:monooxygenase activity"/>
    <property type="evidence" value="ECO:0007669"/>
    <property type="project" value="UniProtKB-KW"/>
</dbReference>